<protein>
    <submittedName>
        <fullName evidence="8">Small-conductance mechanosensitive (Mcs) ion channel</fullName>
    </submittedName>
</protein>
<dbReference type="InterPro" id="IPR023408">
    <property type="entry name" value="MscS_beta-dom_sf"/>
</dbReference>
<proteinExistence type="predicted"/>
<evidence type="ECO:0000313" key="8">
    <source>
        <dbReference type="EMBL" id="AWK89553.1"/>
    </source>
</evidence>
<keyword evidence="8" id="KW-0614">Plasmid</keyword>
<accession>A0A2S2CYG2</accession>
<feature type="transmembrane region" description="Helical" evidence="6">
    <location>
        <begin position="6"/>
        <end position="25"/>
    </location>
</feature>
<feature type="region of interest" description="Disordered" evidence="5">
    <location>
        <begin position="342"/>
        <end position="372"/>
    </location>
</feature>
<dbReference type="Gene3D" id="2.30.30.60">
    <property type="match status" value="1"/>
</dbReference>
<feature type="transmembrane region" description="Helical" evidence="6">
    <location>
        <begin position="86"/>
        <end position="110"/>
    </location>
</feature>
<comment type="subcellular location">
    <subcellularLocation>
        <location evidence="1">Membrane</location>
    </subcellularLocation>
</comment>
<dbReference type="AlphaFoldDB" id="A0A2S2CYG2"/>
<dbReference type="PANTHER" id="PTHR30566">
    <property type="entry name" value="YNAI-RELATED MECHANOSENSITIVE ION CHANNEL"/>
    <property type="match status" value="1"/>
</dbReference>
<dbReference type="PANTHER" id="PTHR30566:SF25">
    <property type="entry name" value="INNER MEMBRANE PROTEIN"/>
    <property type="match status" value="1"/>
</dbReference>
<keyword evidence="2 6" id="KW-0812">Transmembrane</keyword>
<feature type="transmembrane region" description="Helical" evidence="6">
    <location>
        <begin position="158"/>
        <end position="177"/>
    </location>
</feature>
<evidence type="ECO:0000256" key="1">
    <source>
        <dbReference type="ARBA" id="ARBA00004370"/>
    </source>
</evidence>
<keyword evidence="3 6" id="KW-1133">Transmembrane helix</keyword>
<evidence type="ECO:0000256" key="3">
    <source>
        <dbReference type="ARBA" id="ARBA00022989"/>
    </source>
</evidence>
<evidence type="ECO:0000256" key="6">
    <source>
        <dbReference type="SAM" id="Phobius"/>
    </source>
</evidence>
<reference evidence="9" key="1">
    <citation type="submission" date="2018-05" db="EMBL/GenBank/DDBJ databases">
        <title>Azospirillum thermophila sp. nov., a novel isolated from hot spring.</title>
        <authorList>
            <person name="Zhao Z."/>
        </authorList>
    </citation>
    <scope>NUCLEOTIDE SEQUENCE [LARGE SCALE GENOMIC DNA]</scope>
    <source>
        <strain evidence="9">CFH 70021</strain>
        <plasmid evidence="9">unnamed2</plasmid>
    </source>
</reference>
<feature type="domain" description="Mechanosensitive ion channel MscS" evidence="7">
    <location>
        <begin position="180"/>
        <end position="246"/>
    </location>
</feature>
<organism evidence="8 9">
    <name type="scientific">Azospirillum thermophilum</name>
    <dbReference type="NCBI Taxonomy" id="2202148"/>
    <lineage>
        <taxon>Bacteria</taxon>
        <taxon>Pseudomonadati</taxon>
        <taxon>Pseudomonadota</taxon>
        <taxon>Alphaproteobacteria</taxon>
        <taxon>Rhodospirillales</taxon>
        <taxon>Azospirillaceae</taxon>
        <taxon>Azospirillum</taxon>
    </lineage>
</organism>
<geneLocation type="plasmid" evidence="8 9">
    <name>unnamed2</name>
</geneLocation>
<dbReference type="InterPro" id="IPR010920">
    <property type="entry name" value="LSM_dom_sf"/>
</dbReference>
<dbReference type="GO" id="GO:0016020">
    <property type="term" value="C:membrane"/>
    <property type="evidence" value="ECO:0007669"/>
    <property type="project" value="UniProtKB-SubCell"/>
</dbReference>
<feature type="transmembrane region" description="Helical" evidence="6">
    <location>
        <begin position="56"/>
        <end position="74"/>
    </location>
</feature>
<evidence type="ECO:0000313" key="9">
    <source>
        <dbReference type="Proteomes" id="UP000245629"/>
    </source>
</evidence>
<dbReference type="GO" id="GO:0008381">
    <property type="term" value="F:mechanosensitive monoatomic ion channel activity"/>
    <property type="evidence" value="ECO:0007669"/>
    <property type="project" value="UniProtKB-ARBA"/>
</dbReference>
<name>A0A2S2CYG2_9PROT</name>
<dbReference type="SUPFAM" id="SSF50182">
    <property type="entry name" value="Sm-like ribonucleoproteins"/>
    <property type="match status" value="1"/>
</dbReference>
<feature type="transmembrane region" description="Helical" evidence="6">
    <location>
        <begin position="131"/>
        <end position="152"/>
    </location>
</feature>
<dbReference type="EMBL" id="CP029357">
    <property type="protein sequence ID" value="AWK89553.1"/>
    <property type="molecule type" value="Genomic_DNA"/>
</dbReference>
<keyword evidence="9" id="KW-1185">Reference proteome</keyword>
<sequence length="372" mass="41292">MDFAIPAWLVTAGTPVLAIAIALLIEEIVSRVLRRIFREANAPVLSRVVRSGRNPVRLAIAAAVALASMAALPLRPEVAEPLARAVGILFICALGWAIAAKVGAIFDSYLNQSGRNESSLDWRRRRTKLTVFRRLTLLAILCLTVGFALMALPVVRSIGVSLFASAGVAGIVMGIAARPTIANLIAGIQIALTQPIRIGDAVIVENEWGNIEEITSTYVVVRLWDERRLVVPLGYFLEKPFQNWTRETPNIMGSVMLYVDYSVPVADLRARLGEILRNTPLWDGRAWSLQVTDLKERTMELRAVISARDAGTAWDLRCHVREEMVKHLTERYPGSLPRERLDLVHVPDRRRPPPEPGREAANREPDAQRRTA</sequence>
<evidence type="ECO:0000256" key="5">
    <source>
        <dbReference type="SAM" id="MobiDB-lite"/>
    </source>
</evidence>
<gene>
    <name evidence="8" type="ORF">DEW08_26410</name>
</gene>
<dbReference type="KEGG" id="azz:DEW08_26410"/>
<keyword evidence="4 6" id="KW-0472">Membrane</keyword>
<dbReference type="InterPro" id="IPR006685">
    <property type="entry name" value="MscS_channel_2nd"/>
</dbReference>
<evidence type="ECO:0000256" key="4">
    <source>
        <dbReference type="ARBA" id="ARBA00023136"/>
    </source>
</evidence>
<dbReference type="Gene3D" id="1.10.287.1260">
    <property type="match status" value="1"/>
</dbReference>
<dbReference type="OrthoDB" id="9792218at2"/>
<dbReference type="Pfam" id="PF00924">
    <property type="entry name" value="MS_channel_2nd"/>
    <property type="match status" value="1"/>
</dbReference>
<dbReference type="RefSeq" id="WP_109332960.1">
    <property type="nucleotide sequence ID" value="NZ_CP029357.1"/>
</dbReference>
<evidence type="ECO:0000256" key="2">
    <source>
        <dbReference type="ARBA" id="ARBA00022692"/>
    </source>
</evidence>
<evidence type="ECO:0000259" key="7">
    <source>
        <dbReference type="Pfam" id="PF00924"/>
    </source>
</evidence>
<dbReference type="Proteomes" id="UP000245629">
    <property type="component" value="Plasmid unnamed2"/>
</dbReference>